<dbReference type="Pfam" id="PF25583">
    <property type="entry name" value="WCX"/>
    <property type="match status" value="1"/>
</dbReference>
<dbReference type="AlphaFoldDB" id="A0A6J7FK27"/>
<evidence type="ECO:0000313" key="3">
    <source>
        <dbReference type="EMBL" id="CAB4895731.1"/>
    </source>
</evidence>
<proteinExistence type="predicted"/>
<dbReference type="InterPro" id="IPR051534">
    <property type="entry name" value="CBASS_pafABC_assoc_protein"/>
</dbReference>
<feature type="domain" description="WYL" evidence="1">
    <location>
        <begin position="158"/>
        <end position="222"/>
    </location>
</feature>
<name>A0A6J7FK27_9ZZZZ</name>
<feature type="domain" description="WCX" evidence="2">
    <location>
        <begin position="277"/>
        <end position="324"/>
    </location>
</feature>
<dbReference type="InterPro" id="IPR057727">
    <property type="entry name" value="WCX_dom"/>
</dbReference>
<sequence length="331" mass="36560">MTPEPSKVIRQFSLIHALLASRVGLTVDQILATVDGYRDTFDPYSSTAVDSVTKSFERDKKEIRNLGIVIQTRTPMDAPEDNHGMRYLIDPSTFVLPDDITFSRAEIALLNLAARAWQHGSMSKDALRAINKLRSLGIEADGTLSGVRPRISGWDDVVDHLGDILSQSGIAEFSYLKPGTLIAEPRRAAPVALTEWNGLWYMLAWDVDRDAERTFLVSRITTLPRMIPQSRYDSDGHDYATRLANELDDRAQNNVAQISVMPLTDAELRLGAKYGAADGDGVIHVPTADLDLLADELVEYGSDVSVVQPDTLRFLVRKRFERIAAAHGGAA</sequence>
<dbReference type="PANTHER" id="PTHR34580">
    <property type="match status" value="1"/>
</dbReference>
<dbReference type="PANTHER" id="PTHR34580:SF3">
    <property type="entry name" value="PROTEIN PAFB"/>
    <property type="match status" value="1"/>
</dbReference>
<protein>
    <submittedName>
        <fullName evidence="3">Unannotated protein</fullName>
    </submittedName>
</protein>
<gene>
    <name evidence="3" type="ORF">UFOPK3516_00675</name>
</gene>
<dbReference type="PROSITE" id="PS52050">
    <property type="entry name" value="WYL"/>
    <property type="match status" value="1"/>
</dbReference>
<evidence type="ECO:0000259" key="1">
    <source>
        <dbReference type="Pfam" id="PF13280"/>
    </source>
</evidence>
<dbReference type="EMBL" id="CAFBMB010000037">
    <property type="protein sequence ID" value="CAB4895731.1"/>
    <property type="molecule type" value="Genomic_DNA"/>
</dbReference>
<reference evidence="3" key="1">
    <citation type="submission" date="2020-05" db="EMBL/GenBank/DDBJ databases">
        <authorList>
            <person name="Chiriac C."/>
            <person name="Salcher M."/>
            <person name="Ghai R."/>
            <person name="Kavagutti S V."/>
        </authorList>
    </citation>
    <scope>NUCLEOTIDE SEQUENCE</scope>
</reference>
<accession>A0A6J7FK27</accession>
<dbReference type="InterPro" id="IPR026881">
    <property type="entry name" value="WYL_dom"/>
</dbReference>
<organism evidence="3">
    <name type="scientific">freshwater metagenome</name>
    <dbReference type="NCBI Taxonomy" id="449393"/>
    <lineage>
        <taxon>unclassified sequences</taxon>
        <taxon>metagenomes</taxon>
        <taxon>ecological metagenomes</taxon>
    </lineage>
</organism>
<dbReference type="Pfam" id="PF13280">
    <property type="entry name" value="WYL"/>
    <property type="match status" value="1"/>
</dbReference>
<evidence type="ECO:0000259" key="2">
    <source>
        <dbReference type="Pfam" id="PF25583"/>
    </source>
</evidence>